<organism evidence="1">
    <name type="scientific">Anoplophora glabripennis</name>
    <name type="common">Asian longhorn beetle</name>
    <name type="synonym">Anoplophora nobilis</name>
    <dbReference type="NCBI Taxonomy" id="217634"/>
    <lineage>
        <taxon>Eukaryota</taxon>
        <taxon>Metazoa</taxon>
        <taxon>Ecdysozoa</taxon>
        <taxon>Arthropoda</taxon>
        <taxon>Hexapoda</taxon>
        <taxon>Insecta</taxon>
        <taxon>Pterygota</taxon>
        <taxon>Neoptera</taxon>
        <taxon>Endopterygota</taxon>
        <taxon>Coleoptera</taxon>
        <taxon>Polyphaga</taxon>
        <taxon>Cucujiformia</taxon>
        <taxon>Chrysomeloidea</taxon>
        <taxon>Cerambycidae</taxon>
        <taxon>Lamiinae</taxon>
        <taxon>Lamiini</taxon>
        <taxon>Anoplophora</taxon>
    </lineage>
</organism>
<evidence type="ECO:0000313" key="1">
    <source>
        <dbReference type="EMBL" id="JAB63401.1"/>
    </source>
</evidence>
<feature type="non-terminal residue" evidence="1">
    <location>
        <position position="1"/>
    </location>
</feature>
<sequence length="265" mass="30522">NVNHQYVKHLIDKFVATGSLLNKKREVIGPVRNEAVEVAVLGHVQMDNKQSITTVSQASGVSRSSVHRILKKHKFHPFKMTLVQELHEDDFDRRNQFCEYFSEQLLLNPNLLYNTCFSDECTFMLNGEVNRHNCRYWSDTNPHLIREFHTQTPQKLNVWAGILGDHLVGPFFIQGNLDGNTYLELLESTIDPRITEILESDDNLLENEITFQQDGAPPHYAAAVRQFLDDHFPGHWIGRRGPVEWPPRSPDLSPLDFFSVGSFKK</sequence>
<reference evidence="1" key="1">
    <citation type="submission" date="2013-07" db="EMBL/GenBank/DDBJ databases">
        <title>Midgut Transcriptome Profiling of Anoplphora glabripennis, a Lignocellulose Degrading, Wood-Boring Cerambycid.</title>
        <authorList>
            <person name="Scully E.D."/>
            <person name="Hoover K."/>
            <person name="Carlson J.E."/>
            <person name="Tien M."/>
            <person name="Geib S.M."/>
        </authorList>
    </citation>
    <scope>NUCLEOTIDE SEQUENCE</scope>
</reference>
<name>V5I897_ANOGL</name>
<evidence type="ECO:0008006" key="2">
    <source>
        <dbReference type="Google" id="ProtNLM"/>
    </source>
</evidence>
<dbReference type="GO" id="GO:0003676">
    <property type="term" value="F:nucleic acid binding"/>
    <property type="evidence" value="ECO:0007669"/>
    <property type="project" value="InterPro"/>
</dbReference>
<dbReference type="AlphaFoldDB" id="V5I897"/>
<dbReference type="PANTHER" id="PTHR47326:SF1">
    <property type="entry name" value="HTH PSQ-TYPE DOMAIN-CONTAINING PROTEIN"/>
    <property type="match status" value="1"/>
</dbReference>
<accession>V5I897</accession>
<protein>
    <recommendedName>
        <fullName evidence="2">Transposable element Tc3 transposase</fullName>
    </recommendedName>
</protein>
<dbReference type="EMBL" id="GALX01005065">
    <property type="protein sequence ID" value="JAB63401.1"/>
    <property type="molecule type" value="Transcribed_RNA"/>
</dbReference>
<dbReference type="PANTHER" id="PTHR47326">
    <property type="entry name" value="TRANSPOSABLE ELEMENT TC3 TRANSPOSASE-LIKE PROTEIN"/>
    <property type="match status" value="1"/>
</dbReference>
<proteinExistence type="predicted"/>
<dbReference type="InterPro" id="IPR036397">
    <property type="entry name" value="RNaseH_sf"/>
</dbReference>
<dbReference type="Gene3D" id="3.30.420.10">
    <property type="entry name" value="Ribonuclease H-like superfamily/Ribonuclease H"/>
    <property type="match status" value="1"/>
</dbReference>